<keyword evidence="5" id="KW-0808">Transferase</keyword>
<sequence length="1158" mass="131676">MAFTHLHVHSSYSLLDGSGKIPEMIARVKELGMDSCALTDHGVMYGVIDFYKEAKKQGIHPILGSEIYLTENMEEKSLQKGEARYYHLVLLAENETGFHNLMKLVSLGFTEGYYYKPRVDYVVLEKYHEGIIALSACLAGEVSRALRQSDYEKAKKAALRYRDIFGEKNFFLEMQDHGYPEQKLVNQGMLRLHEETGIPLVVTNDIHYTYPEDAKSHDILLCLQTGKKLLDEDRMRYPGGQFYIKSEEEMRSLFPFAEEALENTARIAARCQVEIKFGEYHLPKYEVSQGYTSESYLEELCQKGLERRYGAVGEEVQERLNYELSVIKSMGFVDYFLVVWDYINFAKTNGIAVGPGRGSAAGSIVAYAIGITDVDPIAHQLLFERFLNPERVTMPDIDVDFEYERRQEVIDYVGRKYGKDQVSQIITFGTLAARGVIRDVGRVLDIPYAKCDRLAKLVPTELNMTLEKALSMSKELKELYDTEEETRTMIDFCLRLEGLPRHSSMHAAGVVIAGSPVSDYVPLARAQDGSVTTQFTMTTIEELGLLKMDFLGLRTLTVIQDAIRFIEQNHGIRLDLDKLNYEDKEVYAMLSRGDCAGVFQLESTGMVNFMKRLQPTNLDDIIAGVALYRPGPMDFIPDYIAGKKNLEKVEYDCKEMEPILKNTYGVIVYQEQVMQIVRDLAGFSMGAADLLRRAMSKKKLSVMEEERKHFVYGNPEEGIFGCLSKGISEAVANRIYDKMIDFAKYAFNKSHAVSYALLSYQTAYLKRYYAPEFYAATMSSYMDNSVKTAEYIEVAREEGIPILPPDINEAEVGFSVKGGAIRYGLSAVKGVGRTAAETILEERKKGRFKDFEDFVLRMSQKRLNRRAMEFFIHAGSLDSMEGNRREKLVMLSEVLENVQKGKQDSIPGQMSLLDLLGEDAGEKSEFSLHFPDLSEFPKAELLRNEKDALGVYLSGHPLDSDKALLKEVCTRKARDFSEEAQELQKEDGIKDDELCVIGGMLAGINKRITKKNDMMAFLTVEDNTGTVEAVAFPRIFEQAKEFLEEDRKIFVKGRIQKKDEGEAKLIAEKIIAFENLPKEIWIQFADKEEYERQEQSLHRVIDENRGECELVLFLKKEKAIKRLPKNRGIASGEKTKEALIELFGKENTKEKVKSLKFL</sequence>
<dbReference type="Proteomes" id="UP000003527">
    <property type="component" value="Unassembled WGS sequence"/>
</dbReference>
<dbReference type="HOGENOM" id="CLU_001600_0_0_9"/>
<evidence type="ECO:0000256" key="5">
    <source>
        <dbReference type="ARBA" id="ARBA00022679"/>
    </source>
</evidence>
<dbReference type="RefSeq" id="WP_009536673.1">
    <property type="nucleotide sequence ID" value="NZ_JH414504.1"/>
</dbReference>
<dbReference type="InterPro" id="IPR011708">
    <property type="entry name" value="DNA_pol3_alpha_NTPase_dom"/>
</dbReference>
<dbReference type="InterPro" id="IPR004013">
    <property type="entry name" value="PHP_dom"/>
</dbReference>
<comment type="subcellular location">
    <subcellularLocation>
        <location evidence="1">Cytoplasm</location>
    </subcellularLocation>
</comment>
<accession>G9WV98</accession>
<feature type="domain" description="Polymerase/histidinol phosphatase N-terminal" evidence="11">
    <location>
        <begin position="4"/>
        <end position="71"/>
    </location>
</feature>
<dbReference type="EC" id="2.7.7.7" evidence="3"/>
<evidence type="ECO:0000259" key="11">
    <source>
        <dbReference type="SMART" id="SM00481"/>
    </source>
</evidence>
<dbReference type="InterPro" id="IPR003141">
    <property type="entry name" value="Pol/His_phosphatase_N"/>
</dbReference>
<dbReference type="NCBIfam" id="NF004226">
    <property type="entry name" value="PRK05673.1"/>
    <property type="match status" value="1"/>
</dbReference>
<dbReference type="Pfam" id="PF14579">
    <property type="entry name" value="HHH_6"/>
    <property type="match status" value="1"/>
</dbReference>
<keyword evidence="13" id="KW-1185">Reference proteome</keyword>
<comment type="caution">
    <text evidence="12">The sequence shown here is derived from an EMBL/GenBank/DDBJ whole genome shotgun (WGS) entry which is preliminary data.</text>
</comment>
<protein>
    <recommendedName>
        <fullName evidence="4">DNA polymerase III subunit alpha</fullName>
        <ecNumber evidence="3">2.7.7.7</ecNumber>
    </recommendedName>
</protein>
<dbReference type="Pfam" id="PF17657">
    <property type="entry name" value="DNA_pol3_finger"/>
    <property type="match status" value="1"/>
</dbReference>
<dbReference type="InterPro" id="IPR041931">
    <property type="entry name" value="DNA_pol3_alpha_thumb_dom"/>
</dbReference>
<evidence type="ECO:0000313" key="13">
    <source>
        <dbReference type="Proteomes" id="UP000003527"/>
    </source>
</evidence>
<evidence type="ECO:0000256" key="8">
    <source>
        <dbReference type="ARBA" id="ARBA00022932"/>
    </source>
</evidence>
<dbReference type="Gene3D" id="3.20.20.140">
    <property type="entry name" value="Metal-dependent hydrolases"/>
    <property type="match status" value="1"/>
</dbReference>
<dbReference type="InterPro" id="IPR040982">
    <property type="entry name" value="DNA_pol3_finger"/>
</dbReference>
<evidence type="ECO:0000256" key="1">
    <source>
        <dbReference type="ARBA" id="ARBA00004496"/>
    </source>
</evidence>
<dbReference type="Pfam" id="PF01336">
    <property type="entry name" value="tRNA_anti-codon"/>
    <property type="match status" value="1"/>
</dbReference>
<name>G9WV98_9FIRM</name>
<dbReference type="PANTHER" id="PTHR32294">
    <property type="entry name" value="DNA POLYMERASE III SUBUNIT ALPHA"/>
    <property type="match status" value="1"/>
</dbReference>
<dbReference type="GO" id="GO:0008408">
    <property type="term" value="F:3'-5' exonuclease activity"/>
    <property type="evidence" value="ECO:0007669"/>
    <property type="project" value="InterPro"/>
</dbReference>
<evidence type="ECO:0000256" key="3">
    <source>
        <dbReference type="ARBA" id="ARBA00012417"/>
    </source>
</evidence>
<evidence type="ECO:0000313" key="12">
    <source>
        <dbReference type="EMBL" id="EHL11499.1"/>
    </source>
</evidence>
<keyword evidence="8" id="KW-0239">DNA-directed DNA polymerase</keyword>
<dbReference type="Gene3D" id="1.10.10.1600">
    <property type="entry name" value="Bacterial DNA polymerase III alpha subunit, thumb domain"/>
    <property type="match status" value="1"/>
</dbReference>
<dbReference type="PATRIC" id="fig|796944.3.peg.1557"/>
<dbReference type="SMART" id="SM00481">
    <property type="entry name" value="POLIIIAc"/>
    <property type="match status" value="1"/>
</dbReference>
<dbReference type="InterPro" id="IPR004805">
    <property type="entry name" value="DnaE2/DnaE/PolC"/>
</dbReference>
<gene>
    <name evidence="12" type="ORF">HMPREF9624_00832</name>
</gene>
<reference evidence="12 13" key="1">
    <citation type="submission" date="2011-08" db="EMBL/GenBank/DDBJ databases">
        <title>The Genome Sequence of Oribacterium sp. ACB7.</title>
        <authorList>
            <consortium name="The Broad Institute Genome Sequencing Platform"/>
            <person name="Earl A."/>
            <person name="Ward D."/>
            <person name="Feldgarden M."/>
            <person name="Gevers D."/>
            <person name="Sizova M."/>
            <person name="Hazen A."/>
            <person name="Epstein S."/>
            <person name="Young S.K."/>
            <person name="Zeng Q."/>
            <person name="Gargeya S."/>
            <person name="Fitzgerald M."/>
            <person name="Haas B."/>
            <person name="Abouelleil A."/>
            <person name="Alvarado L."/>
            <person name="Arachchi H.M."/>
            <person name="Berlin A."/>
            <person name="Brown A."/>
            <person name="Chapman S.B."/>
            <person name="Chen Z."/>
            <person name="Dunbar C."/>
            <person name="Freedman E."/>
            <person name="Gearin G."/>
            <person name="Gellesch M."/>
            <person name="Goldberg J."/>
            <person name="Griggs A."/>
            <person name="Gujja S."/>
            <person name="Heiman D."/>
            <person name="Howarth C."/>
            <person name="Larson L."/>
            <person name="Lui A."/>
            <person name="MacDonald P.J.P."/>
            <person name="Montmayeur A."/>
            <person name="Murphy C."/>
            <person name="Neiman D."/>
            <person name="Pearson M."/>
            <person name="Priest M."/>
            <person name="Roberts A."/>
            <person name="Saif S."/>
            <person name="Shea T."/>
            <person name="Shenoy N."/>
            <person name="Sisk P."/>
            <person name="Stolte C."/>
            <person name="Sykes S."/>
            <person name="Wortman J."/>
            <person name="Nusbaum C."/>
            <person name="Birren B."/>
        </authorList>
    </citation>
    <scope>NUCLEOTIDE SEQUENCE [LARGE SCALE GENOMIC DNA]</scope>
    <source>
        <strain evidence="12 13">ACB7</strain>
    </source>
</reference>
<dbReference type="GO" id="GO:0005737">
    <property type="term" value="C:cytoplasm"/>
    <property type="evidence" value="ECO:0007669"/>
    <property type="project" value="UniProtKB-SubCell"/>
</dbReference>
<dbReference type="GO" id="GO:0006260">
    <property type="term" value="P:DNA replication"/>
    <property type="evidence" value="ECO:0007669"/>
    <property type="project" value="UniProtKB-KW"/>
</dbReference>
<dbReference type="InterPro" id="IPR004365">
    <property type="entry name" value="NA-bd_OB_tRNA"/>
</dbReference>
<dbReference type="CDD" id="cd12113">
    <property type="entry name" value="PHP_PolIIIA_DnaE3"/>
    <property type="match status" value="1"/>
</dbReference>
<dbReference type="PANTHER" id="PTHR32294:SF0">
    <property type="entry name" value="DNA POLYMERASE III SUBUNIT ALPHA"/>
    <property type="match status" value="1"/>
</dbReference>
<dbReference type="NCBIfam" id="NF005298">
    <property type="entry name" value="PRK06826.1"/>
    <property type="match status" value="1"/>
</dbReference>
<dbReference type="GO" id="GO:0003887">
    <property type="term" value="F:DNA-directed DNA polymerase activity"/>
    <property type="evidence" value="ECO:0007669"/>
    <property type="project" value="UniProtKB-KW"/>
</dbReference>
<evidence type="ECO:0000256" key="10">
    <source>
        <dbReference type="ARBA" id="ARBA00049244"/>
    </source>
</evidence>
<dbReference type="InterPro" id="IPR016195">
    <property type="entry name" value="Pol/histidinol_Pase-like"/>
</dbReference>
<evidence type="ECO:0000256" key="7">
    <source>
        <dbReference type="ARBA" id="ARBA00022705"/>
    </source>
</evidence>
<dbReference type="AlphaFoldDB" id="G9WV98"/>
<dbReference type="InterPro" id="IPR029460">
    <property type="entry name" value="DNAPol_HHH"/>
</dbReference>
<keyword evidence="7" id="KW-0235">DNA replication</keyword>
<comment type="catalytic activity">
    <reaction evidence="10">
        <text>DNA(n) + a 2'-deoxyribonucleoside 5'-triphosphate = DNA(n+1) + diphosphate</text>
        <dbReference type="Rhea" id="RHEA:22508"/>
        <dbReference type="Rhea" id="RHEA-COMP:17339"/>
        <dbReference type="Rhea" id="RHEA-COMP:17340"/>
        <dbReference type="ChEBI" id="CHEBI:33019"/>
        <dbReference type="ChEBI" id="CHEBI:61560"/>
        <dbReference type="ChEBI" id="CHEBI:173112"/>
        <dbReference type="EC" id="2.7.7.7"/>
    </reaction>
</comment>
<dbReference type="GO" id="GO:0003676">
    <property type="term" value="F:nucleic acid binding"/>
    <property type="evidence" value="ECO:0007669"/>
    <property type="project" value="InterPro"/>
</dbReference>
<comment type="function">
    <text evidence="9">DNA polymerase III is a complex, multichain enzyme responsible for most of the replicative synthesis in bacteria. This DNA polymerase also exhibits 3' to 5' exonuclease activity. The alpha chain is the DNA polymerase.</text>
</comment>
<proteinExistence type="inferred from homology"/>
<evidence type="ECO:0000256" key="9">
    <source>
        <dbReference type="ARBA" id="ARBA00025611"/>
    </source>
</evidence>
<dbReference type="SUPFAM" id="SSF89550">
    <property type="entry name" value="PHP domain-like"/>
    <property type="match status" value="1"/>
</dbReference>
<dbReference type="CDD" id="cd04485">
    <property type="entry name" value="DnaE_OBF"/>
    <property type="match status" value="1"/>
</dbReference>
<dbReference type="Gene3D" id="1.10.150.870">
    <property type="match status" value="1"/>
</dbReference>
<dbReference type="Pfam" id="PF07733">
    <property type="entry name" value="DNA_pol3_alpha"/>
    <property type="match status" value="1"/>
</dbReference>
<dbReference type="Pfam" id="PF02811">
    <property type="entry name" value="PHP"/>
    <property type="match status" value="1"/>
</dbReference>
<evidence type="ECO:0000256" key="2">
    <source>
        <dbReference type="ARBA" id="ARBA00009496"/>
    </source>
</evidence>
<dbReference type="SUPFAM" id="SSF160975">
    <property type="entry name" value="AF1531-like"/>
    <property type="match status" value="1"/>
</dbReference>
<keyword evidence="6" id="KW-0548">Nucleotidyltransferase</keyword>
<dbReference type="NCBIfam" id="TIGR00594">
    <property type="entry name" value="polc"/>
    <property type="match status" value="1"/>
</dbReference>
<evidence type="ECO:0000256" key="6">
    <source>
        <dbReference type="ARBA" id="ARBA00022695"/>
    </source>
</evidence>
<evidence type="ECO:0000256" key="4">
    <source>
        <dbReference type="ARBA" id="ARBA00019114"/>
    </source>
</evidence>
<dbReference type="EMBL" id="AFZD01000017">
    <property type="protein sequence ID" value="EHL11499.1"/>
    <property type="molecule type" value="Genomic_DNA"/>
</dbReference>
<organism evidence="12 13">
    <name type="scientific">Oribacterium asaccharolyticum ACB7</name>
    <dbReference type="NCBI Taxonomy" id="796944"/>
    <lineage>
        <taxon>Bacteria</taxon>
        <taxon>Bacillati</taxon>
        <taxon>Bacillota</taxon>
        <taxon>Clostridia</taxon>
        <taxon>Lachnospirales</taxon>
        <taxon>Lachnospiraceae</taxon>
        <taxon>Oribacterium</taxon>
    </lineage>
</organism>
<comment type="similarity">
    <text evidence="2">Belongs to the DNA polymerase type-C family. DnaE subfamily.</text>
</comment>